<protein>
    <submittedName>
        <fullName evidence="1">Uncharacterized protein</fullName>
    </submittedName>
</protein>
<sequence>MVVDSNAPVQDKALDVLIAVTSPRGLLNQGSLRIVVFMWQDEHNSCPVCRHELRTNDDEYKCRKEHKRGKELLIQLVKLLEFGYVEDK</sequence>
<organism evidence="1">
    <name type="scientific">Tanacetum cinerariifolium</name>
    <name type="common">Dalmatian daisy</name>
    <name type="synonym">Chrysanthemum cinerariifolium</name>
    <dbReference type="NCBI Taxonomy" id="118510"/>
    <lineage>
        <taxon>Eukaryota</taxon>
        <taxon>Viridiplantae</taxon>
        <taxon>Streptophyta</taxon>
        <taxon>Embryophyta</taxon>
        <taxon>Tracheophyta</taxon>
        <taxon>Spermatophyta</taxon>
        <taxon>Magnoliopsida</taxon>
        <taxon>eudicotyledons</taxon>
        <taxon>Gunneridae</taxon>
        <taxon>Pentapetalae</taxon>
        <taxon>asterids</taxon>
        <taxon>campanulids</taxon>
        <taxon>Asterales</taxon>
        <taxon>Asteraceae</taxon>
        <taxon>Asteroideae</taxon>
        <taxon>Anthemideae</taxon>
        <taxon>Anthemidinae</taxon>
        <taxon>Tanacetum</taxon>
    </lineage>
</organism>
<comment type="caution">
    <text evidence="1">The sequence shown here is derived from an EMBL/GenBank/DDBJ whole genome shotgun (WGS) entry which is preliminary data.</text>
</comment>
<proteinExistence type="predicted"/>
<accession>A0A699I0S3</accession>
<dbReference type="EMBL" id="BKCJ010224636">
    <property type="protein sequence ID" value="GEY94092.1"/>
    <property type="molecule type" value="Genomic_DNA"/>
</dbReference>
<evidence type="ECO:0000313" key="1">
    <source>
        <dbReference type="EMBL" id="GEY94092.1"/>
    </source>
</evidence>
<reference evidence="1" key="1">
    <citation type="journal article" date="2019" name="Sci. Rep.">
        <title>Draft genome of Tanacetum cinerariifolium, the natural source of mosquito coil.</title>
        <authorList>
            <person name="Yamashiro T."/>
            <person name="Shiraishi A."/>
            <person name="Satake H."/>
            <person name="Nakayama K."/>
        </authorList>
    </citation>
    <scope>NUCLEOTIDE SEQUENCE</scope>
</reference>
<gene>
    <name evidence="1" type="ORF">Tci_466066</name>
</gene>
<name>A0A699I0S3_TANCI</name>
<dbReference type="AlphaFoldDB" id="A0A699I0S3"/>